<gene>
    <name evidence="2" type="ORF">DFH08DRAFT_1017122</name>
</gene>
<feature type="compositionally biased region" description="Polar residues" evidence="1">
    <location>
        <begin position="52"/>
        <end position="67"/>
    </location>
</feature>
<dbReference type="AlphaFoldDB" id="A0AAD7AQT1"/>
<feature type="region of interest" description="Disordered" evidence="1">
    <location>
        <begin position="629"/>
        <end position="648"/>
    </location>
</feature>
<feature type="region of interest" description="Disordered" evidence="1">
    <location>
        <begin position="189"/>
        <end position="233"/>
    </location>
</feature>
<dbReference type="Proteomes" id="UP001218218">
    <property type="component" value="Unassembled WGS sequence"/>
</dbReference>
<proteinExistence type="predicted"/>
<name>A0AAD7AQT1_9AGAR</name>
<evidence type="ECO:0000313" key="2">
    <source>
        <dbReference type="EMBL" id="KAJ7364634.1"/>
    </source>
</evidence>
<reference evidence="2" key="1">
    <citation type="submission" date="2023-03" db="EMBL/GenBank/DDBJ databases">
        <title>Massive genome expansion in bonnet fungi (Mycena s.s.) driven by repeated elements and novel gene families across ecological guilds.</title>
        <authorList>
            <consortium name="Lawrence Berkeley National Laboratory"/>
            <person name="Harder C.B."/>
            <person name="Miyauchi S."/>
            <person name="Viragh M."/>
            <person name="Kuo A."/>
            <person name="Thoen E."/>
            <person name="Andreopoulos B."/>
            <person name="Lu D."/>
            <person name="Skrede I."/>
            <person name="Drula E."/>
            <person name="Henrissat B."/>
            <person name="Morin E."/>
            <person name="Kohler A."/>
            <person name="Barry K."/>
            <person name="LaButti K."/>
            <person name="Morin E."/>
            <person name="Salamov A."/>
            <person name="Lipzen A."/>
            <person name="Mereny Z."/>
            <person name="Hegedus B."/>
            <person name="Baldrian P."/>
            <person name="Stursova M."/>
            <person name="Weitz H."/>
            <person name="Taylor A."/>
            <person name="Grigoriev I.V."/>
            <person name="Nagy L.G."/>
            <person name="Martin F."/>
            <person name="Kauserud H."/>
        </authorList>
    </citation>
    <scope>NUCLEOTIDE SEQUENCE</scope>
    <source>
        <strain evidence="2">CBHHK002</strain>
    </source>
</reference>
<feature type="compositionally biased region" description="Basic and acidic residues" evidence="1">
    <location>
        <begin position="189"/>
        <end position="209"/>
    </location>
</feature>
<feature type="region of interest" description="Disordered" evidence="1">
    <location>
        <begin position="15"/>
        <end position="83"/>
    </location>
</feature>
<evidence type="ECO:0000256" key="1">
    <source>
        <dbReference type="SAM" id="MobiDB-lite"/>
    </source>
</evidence>
<dbReference type="EMBL" id="JARIHO010000003">
    <property type="protein sequence ID" value="KAJ7364634.1"/>
    <property type="molecule type" value="Genomic_DNA"/>
</dbReference>
<accession>A0AAD7AQT1</accession>
<feature type="compositionally biased region" description="Acidic residues" evidence="1">
    <location>
        <begin position="68"/>
        <end position="80"/>
    </location>
</feature>
<comment type="caution">
    <text evidence="2">The sequence shown here is derived from an EMBL/GenBank/DDBJ whole genome shotgun (WGS) entry which is preliminary data.</text>
</comment>
<feature type="region of interest" description="Disordered" evidence="1">
    <location>
        <begin position="249"/>
        <end position="313"/>
    </location>
</feature>
<sequence>MSNWVSNLFTSFLDPASLRRNTEEQQTPEPNIPGDNDGADDDDTSDRFSVEPSINVSESASAENTEFANDEEDWDDDDDTPAPLALATAHVPTQVRFSDQYILALFRERLPSERLLIELLKLMSRQIRVSQNPSKQVWVARDNILSALLARRQEVHGSGGTPETAVYTTAGGVVIPRLSSRSTDHVKIKIEDTGDERVPIQREDTREPTPPRYPNGPAMAPTQRDDTHRPNHHRPLQRYNAFVERPRHLNNPVPVDATHPSGGNRVLIPSDPPWGHPHDFHQALTSRDNSPSEPPHLSNDGEELPVVKTESDSQALPRERIFLDQLAPTAEYKPRQFAGAYEANTLPSKPQPRMTRLRAQLEQPRGEEEEFSLQMILPPAHQTTAGSHLLPLAAIFVPADANIDCAMLKTQEPSVIPKHILATRVPQDEMSASLAALGKDFDARACPPHREPLTVDVRDETELHSTERNPDNIDDVFRAELHLLADYGGTAHNNSRRRMLDAVEDAVKEVDSTELLMAGTPFSLNAVVTPDVLSNQAGVIFIPDDPSISPRGTDAAGLIHDSETSSLVIREYPRKNLGEFEMVGRYKRKRVADQGADEGESVLKRICGLEGRDTITRHTPLDMKADDTWVGTSRRLSPHRSIKKEGQH</sequence>
<organism evidence="2 3">
    <name type="scientific">Mycena albidolilacea</name>
    <dbReference type="NCBI Taxonomy" id="1033008"/>
    <lineage>
        <taxon>Eukaryota</taxon>
        <taxon>Fungi</taxon>
        <taxon>Dikarya</taxon>
        <taxon>Basidiomycota</taxon>
        <taxon>Agaricomycotina</taxon>
        <taxon>Agaricomycetes</taxon>
        <taxon>Agaricomycetidae</taxon>
        <taxon>Agaricales</taxon>
        <taxon>Marasmiineae</taxon>
        <taxon>Mycenaceae</taxon>
        <taxon>Mycena</taxon>
    </lineage>
</organism>
<keyword evidence="3" id="KW-1185">Reference proteome</keyword>
<evidence type="ECO:0000313" key="3">
    <source>
        <dbReference type="Proteomes" id="UP001218218"/>
    </source>
</evidence>
<protein>
    <submittedName>
        <fullName evidence="2">Uncharacterized protein</fullName>
    </submittedName>
</protein>